<keyword evidence="2" id="KW-1185">Reference proteome</keyword>
<comment type="caution">
    <text evidence="1">The sequence shown here is derived from an EMBL/GenBank/DDBJ whole genome shotgun (WGS) entry which is preliminary data.</text>
</comment>
<proteinExistence type="predicted"/>
<evidence type="ECO:0000313" key="2">
    <source>
        <dbReference type="Proteomes" id="UP000235994"/>
    </source>
</evidence>
<evidence type="ECO:0000313" key="1">
    <source>
        <dbReference type="EMBL" id="PND34315.1"/>
    </source>
</evidence>
<gene>
    <name evidence="1" type="ORF">C1I89_08765</name>
</gene>
<accession>A0A2N8KLI5</accession>
<evidence type="ECO:0008006" key="3">
    <source>
        <dbReference type="Google" id="ProtNLM"/>
    </source>
</evidence>
<dbReference type="AlphaFoldDB" id="A0A2N8KLI5"/>
<dbReference type="RefSeq" id="WP_102772384.1">
    <property type="nucleotide sequence ID" value="NZ_POQS01000002.1"/>
</dbReference>
<dbReference type="Proteomes" id="UP000235994">
    <property type="component" value="Unassembled WGS sequence"/>
</dbReference>
<dbReference type="EMBL" id="POQS01000002">
    <property type="protein sequence ID" value="PND34315.1"/>
    <property type="molecule type" value="Genomic_DNA"/>
</dbReference>
<reference evidence="1 2" key="1">
    <citation type="submission" date="2018-01" db="EMBL/GenBank/DDBJ databases">
        <title>The draft genome of an aniline degradation strain ANB-1.</title>
        <authorList>
            <person name="Zhang L."/>
            <person name="Jiang J."/>
        </authorList>
    </citation>
    <scope>NUCLEOTIDE SEQUENCE [LARGE SCALE GENOMIC DNA]</scope>
    <source>
        <strain evidence="1 2">ANB-1</strain>
    </source>
</reference>
<organism evidence="1 2">
    <name type="scientific">Achromobacter pulmonis</name>
    <dbReference type="NCBI Taxonomy" id="1389932"/>
    <lineage>
        <taxon>Bacteria</taxon>
        <taxon>Pseudomonadati</taxon>
        <taxon>Pseudomonadota</taxon>
        <taxon>Betaproteobacteria</taxon>
        <taxon>Burkholderiales</taxon>
        <taxon>Alcaligenaceae</taxon>
        <taxon>Achromobacter</taxon>
    </lineage>
</organism>
<protein>
    <recommendedName>
        <fullName evidence="3">TRASH domain-containing protein</fullName>
    </recommendedName>
</protein>
<sequence length="72" mass="8030">MKFSQNGLYIERYLKCANCGVLVYEGTEDDAAKRVEPDGRLFCSSWCVDWAHEREARQGAVDCVAAPETAQA</sequence>
<name>A0A2N8KLI5_9BURK</name>